<keyword evidence="3" id="KW-0547">Nucleotide-binding</keyword>
<dbReference type="PANTHER" id="PTHR48016:SF45">
    <property type="entry name" value="OS04G0559800 PROTEIN"/>
    <property type="match status" value="1"/>
</dbReference>
<dbReference type="Proteomes" id="UP001604277">
    <property type="component" value="Unassembled WGS sequence"/>
</dbReference>
<name>A0ABD1WL69_9LAMI</name>
<evidence type="ECO:0000256" key="3">
    <source>
        <dbReference type="ARBA" id="ARBA00022741"/>
    </source>
</evidence>
<evidence type="ECO:0000256" key="1">
    <source>
        <dbReference type="ARBA" id="ARBA00006529"/>
    </source>
</evidence>
<dbReference type="Gene3D" id="1.10.510.10">
    <property type="entry name" value="Transferase(Phosphotransferase) domain 1"/>
    <property type="match status" value="2"/>
</dbReference>
<dbReference type="InterPro" id="IPR050538">
    <property type="entry name" value="MAP_kinase_kinase_kinase"/>
</dbReference>
<dbReference type="Pfam" id="PF00069">
    <property type="entry name" value="Pkinase"/>
    <property type="match status" value="1"/>
</dbReference>
<comment type="caution">
    <text evidence="7">The sequence shown here is derived from an EMBL/GenBank/DDBJ whole genome shotgun (WGS) entry which is preliminary data.</text>
</comment>
<keyword evidence="8" id="KW-1185">Reference proteome</keyword>
<keyword evidence="5" id="KW-0067">ATP-binding</keyword>
<reference evidence="8" key="1">
    <citation type="submission" date="2024-07" db="EMBL/GenBank/DDBJ databases">
        <title>Two chromosome-level genome assemblies of Korean endemic species Abeliophyllum distichum and Forsythia ovata (Oleaceae).</title>
        <authorList>
            <person name="Jang H."/>
        </authorList>
    </citation>
    <scope>NUCLEOTIDE SEQUENCE [LARGE SCALE GENOMIC DNA]</scope>
</reference>
<evidence type="ECO:0000256" key="4">
    <source>
        <dbReference type="ARBA" id="ARBA00022777"/>
    </source>
</evidence>
<organism evidence="7 8">
    <name type="scientific">Forsythia ovata</name>
    <dbReference type="NCBI Taxonomy" id="205694"/>
    <lineage>
        <taxon>Eukaryota</taxon>
        <taxon>Viridiplantae</taxon>
        <taxon>Streptophyta</taxon>
        <taxon>Embryophyta</taxon>
        <taxon>Tracheophyta</taxon>
        <taxon>Spermatophyta</taxon>
        <taxon>Magnoliopsida</taxon>
        <taxon>eudicotyledons</taxon>
        <taxon>Gunneridae</taxon>
        <taxon>Pentapetalae</taxon>
        <taxon>asterids</taxon>
        <taxon>lamiids</taxon>
        <taxon>Lamiales</taxon>
        <taxon>Oleaceae</taxon>
        <taxon>Forsythieae</taxon>
        <taxon>Forsythia</taxon>
    </lineage>
</organism>
<accession>A0ABD1WL69</accession>
<proteinExistence type="inferred from homology"/>
<evidence type="ECO:0000313" key="7">
    <source>
        <dbReference type="EMBL" id="KAL2550440.1"/>
    </source>
</evidence>
<keyword evidence="4 7" id="KW-0418">Kinase</keyword>
<sequence length="355" mass="38887">MWSHFSGDSAGSDVIFLDQVDDKLYIYLEYVSGGSIHKLLQEYEELGESAIRNYTQQILSGLAYLHSRKTVHRDIKGANILVDPNGRVKLADFGMAKHVAALFKIGNSKELPTIPDHLSDEGKDFVRQCLQRNPLHRPTAAQLLKHPFVKSASPLENSILGFTPQDPPPAETNSIKYVNTFFSDCILHIPSDYIPRNVSCPVSPIGSPLLHPRSRQHLNGWISPSLISSSRTPSGSSTPLTGGGGSVPFYHLNQPILAQEGFCNSPNHLPSPSYWDPDILQRLQSGSHAFQELTSHDNDALGKQFGRATNGKLYDGQTVLAGLLSQQLLRDPVKLNPSLDLNPSSPLASHCMNGA</sequence>
<dbReference type="SMART" id="SM00220">
    <property type="entry name" value="S_TKc"/>
    <property type="match status" value="1"/>
</dbReference>
<dbReference type="AlphaFoldDB" id="A0ABD1WL69"/>
<dbReference type="GO" id="GO:0016301">
    <property type="term" value="F:kinase activity"/>
    <property type="evidence" value="ECO:0007669"/>
    <property type="project" value="UniProtKB-KW"/>
</dbReference>
<dbReference type="SUPFAM" id="SSF56112">
    <property type="entry name" value="Protein kinase-like (PK-like)"/>
    <property type="match status" value="1"/>
</dbReference>
<dbReference type="PANTHER" id="PTHR48016">
    <property type="entry name" value="MAP KINASE KINASE KINASE SSK2-RELATED-RELATED"/>
    <property type="match status" value="1"/>
</dbReference>
<dbReference type="InterPro" id="IPR000719">
    <property type="entry name" value="Prot_kinase_dom"/>
</dbReference>
<comment type="similarity">
    <text evidence="1">Belongs to the protein kinase superfamily. STE Ser/Thr protein kinase family. MAP kinase kinase kinase subfamily.</text>
</comment>
<keyword evidence="2" id="KW-0808">Transferase</keyword>
<evidence type="ECO:0000313" key="8">
    <source>
        <dbReference type="Proteomes" id="UP001604277"/>
    </source>
</evidence>
<dbReference type="GO" id="GO:0005524">
    <property type="term" value="F:ATP binding"/>
    <property type="evidence" value="ECO:0007669"/>
    <property type="project" value="UniProtKB-KW"/>
</dbReference>
<evidence type="ECO:0000256" key="2">
    <source>
        <dbReference type="ARBA" id="ARBA00022679"/>
    </source>
</evidence>
<feature type="domain" description="Protein kinase" evidence="6">
    <location>
        <begin position="1"/>
        <end position="348"/>
    </location>
</feature>
<dbReference type="InterPro" id="IPR011009">
    <property type="entry name" value="Kinase-like_dom_sf"/>
</dbReference>
<evidence type="ECO:0000259" key="6">
    <source>
        <dbReference type="PROSITE" id="PS50011"/>
    </source>
</evidence>
<dbReference type="PROSITE" id="PS50011">
    <property type="entry name" value="PROTEIN_KINASE_DOM"/>
    <property type="match status" value="1"/>
</dbReference>
<dbReference type="EMBL" id="JBFOLJ010000003">
    <property type="protein sequence ID" value="KAL2550440.1"/>
    <property type="molecule type" value="Genomic_DNA"/>
</dbReference>
<gene>
    <name evidence="7" type="ORF">Fot_11970</name>
</gene>
<protein>
    <submittedName>
        <fullName evidence="7">Mitogen-activated protein kinase kinase kinase YODA</fullName>
    </submittedName>
</protein>
<evidence type="ECO:0000256" key="5">
    <source>
        <dbReference type="ARBA" id="ARBA00022840"/>
    </source>
</evidence>